<protein>
    <submittedName>
        <fullName evidence="2">Uncharacterized protein</fullName>
    </submittedName>
</protein>
<sequence length="238" mass="25663">MTTIAQSPLPITVHSTTPLSPSAASSHLSQFLQRASIDPSYRPDSTLSNRGDGPQSNSGGTGNINLTLFQLERILKGINGENLGGLEKATQILNANTNSEDATPDPGWGKRERKGGYGTGNKVKRVTTVPVIATGDQGDGTQASEWQDKDAFEREQVIVQGEIGDRDGTVPDALVSEDILDAGDAMELDGENEGMRTANDHGGPSRPKTAEDKEERKRKKKERLKEEKRAKEAARKKS</sequence>
<keyword evidence="3" id="KW-1185">Reference proteome</keyword>
<feature type="compositionally biased region" description="Low complexity" evidence="1">
    <location>
        <begin position="14"/>
        <end position="29"/>
    </location>
</feature>
<evidence type="ECO:0000313" key="3">
    <source>
        <dbReference type="Proteomes" id="UP000053317"/>
    </source>
</evidence>
<reference evidence="2 3" key="1">
    <citation type="submission" date="2015-05" db="EMBL/GenBank/DDBJ databases">
        <title>Distinctive expansion of gene families associated with plant cell wall degradation and secondary metabolism in the genomes of grapevine trunk pathogens.</title>
        <authorList>
            <person name="Lawrence D.P."/>
            <person name="Travadon R."/>
            <person name="Rolshausen P.E."/>
            <person name="Baumgartner K."/>
        </authorList>
    </citation>
    <scope>NUCLEOTIDE SEQUENCE [LARGE SCALE GENOMIC DNA]</scope>
    <source>
        <strain evidence="2">UCRPC4</strain>
    </source>
</reference>
<feature type="region of interest" description="Disordered" evidence="1">
    <location>
        <begin position="95"/>
        <end position="122"/>
    </location>
</feature>
<name>A0A0G2DWQ1_PHACM</name>
<reference evidence="2 3" key="2">
    <citation type="submission" date="2015-05" db="EMBL/GenBank/DDBJ databases">
        <authorList>
            <person name="Morales-Cruz A."/>
            <person name="Amrine K.C."/>
            <person name="Cantu D."/>
        </authorList>
    </citation>
    <scope>NUCLEOTIDE SEQUENCE [LARGE SCALE GENOMIC DNA]</scope>
    <source>
        <strain evidence="2">UCRPC4</strain>
    </source>
</reference>
<gene>
    <name evidence="2" type="ORF">UCRPC4_g06482</name>
</gene>
<dbReference type="EMBL" id="LCWF01000196">
    <property type="protein sequence ID" value="KKY15054.1"/>
    <property type="molecule type" value="Genomic_DNA"/>
</dbReference>
<proteinExistence type="predicted"/>
<dbReference type="Proteomes" id="UP000053317">
    <property type="component" value="Unassembled WGS sequence"/>
</dbReference>
<dbReference type="OrthoDB" id="5426872at2759"/>
<dbReference type="AlphaFoldDB" id="A0A0G2DWQ1"/>
<accession>A0A0G2DWQ1</accession>
<evidence type="ECO:0000313" key="2">
    <source>
        <dbReference type="EMBL" id="KKY15054.1"/>
    </source>
</evidence>
<feature type="region of interest" description="Disordered" evidence="1">
    <location>
        <begin position="189"/>
        <end position="238"/>
    </location>
</feature>
<feature type="region of interest" description="Disordered" evidence="1">
    <location>
        <begin position="1"/>
        <end position="63"/>
    </location>
</feature>
<organism evidence="2 3">
    <name type="scientific">Phaeomoniella chlamydospora</name>
    <name type="common">Phaeoacremonium chlamydosporum</name>
    <dbReference type="NCBI Taxonomy" id="158046"/>
    <lineage>
        <taxon>Eukaryota</taxon>
        <taxon>Fungi</taxon>
        <taxon>Dikarya</taxon>
        <taxon>Ascomycota</taxon>
        <taxon>Pezizomycotina</taxon>
        <taxon>Eurotiomycetes</taxon>
        <taxon>Chaetothyriomycetidae</taxon>
        <taxon>Phaeomoniellales</taxon>
        <taxon>Phaeomoniellaceae</taxon>
        <taxon>Phaeomoniella</taxon>
    </lineage>
</organism>
<evidence type="ECO:0000256" key="1">
    <source>
        <dbReference type="SAM" id="MobiDB-lite"/>
    </source>
</evidence>
<feature type="compositionally biased region" description="Polar residues" evidence="1">
    <location>
        <begin position="43"/>
        <end position="63"/>
    </location>
</feature>
<feature type="compositionally biased region" description="Basic and acidic residues" evidence="1">
    <location>
        <begin position="223"/>
        <end position="238"/>
    </location>
</feature>
<comment type="caution">
    <text evidence="2">The sequence shown here is derived from an EMBL/GenBank/DDBJ whole genome shotgun (WGS) entry which is preliminary data.</text>
</comment>